<evidence type="ECO:0000313" key="1">
    <source>
        <dbReference type="EMBL" id="CAK9199649.1"/>
    </source>
</evidence>
<proteinExistence type="predicted"/>
<evidence type="ECO:0000313" key="2">
    <source>
        <dbReference type="Proteomes" id="UP001497512"/>
    </source>
</evidence>
<organism evidence="1 2">
    <name type="scientific">Sphagnum troendelagicum</name>
    <dbReference type="NCBI Taxonomy" id="128251"/>
    <lineage>
        <taxon>Eukaryota</taxon>
        <taxon>Viridiplantae</taxon>
        <taxon>Streptophyta</taxon>
        <taxon>Embryophyta</taxon>
        <taxon>Bryophyta</taxon>
        <taxon>Sphagnophytina</taxon>
        <taxon>Sphagnopsida</taxon>
        <taxon>Sphagnales</taxon>
        <taxon>Sphagnaceae</taxon>
        <taxon>Sphagnum</taxon>
    </lineage>
</organism>
<protein>
    <submittedName>
        <fullName evidence="1">Uncharacterized protein</fullName>
    </submittedName>
</protein>
<keyword evidence="2" id="KW-1185">Reference proteome</keyword>
<reference evidence="1" key="1">
    <citation type="submission" date="2024-02" db="EMBL/GenBank/DDBJ databases">
        <authorList>
            <consortium name="ELIXIR-Norway"/>
            <consortium name="Elixir Norway"/>
        </authorList>
    </citation>
    <scope>NUCLEOTIDE SEQUENCE</scope>
</reference>
<dbReference type="Proteomes" id="UP001497512">
    <property type="component" value="Chromosome 12"/>
</dbReference>
<name>A0ABP0TQ47_9BRYO</name>
<dbReference type="EMBL" id="OZ019904">
    <property type="protein sequence ID" value="CAK9199649.1"/>
    <property type="molecule type" value="Genomic_DNA"/>
</dbReference>
<gene>
    <name evidence="1" type="ORF">CSSPTR1EN2_LOCUS5042</name>
</gene>
<accession>A0ABP0TQ47</accession>
<sequence length="97" mass="10652">MEVQLCVCLRALDAMTDKDKGLFPSLLSLAFSRPMRHTKANPPTPGPHHTPPRFVPFSGCLSFVAAAAASFVRQAAAILRRRRNSGGVATYLRIYRP</sequence>